<evidence type="ECO:0000313" key="3">
    <source>
        <dbReference type="Proteomes" id="UP000298616"/>
    </source>
</evidence>
<dbReference type="OrthoDB" id="9794786at2"/>
<gene>
    <name evidence="2" type="ORF">DCC35_10065</name>
</gene>
<dbReference type="KEGG" id="fpf:DCC35_10065"/>
<reference evidence="2 3" key="1">
    <citation type="submission" date="2018-04" db="EMBL/GenBank/DDBJ databases">
        <title>Complete genome uncultured novel isolate.</title>
        <authorList>
            <person name="Merlino G."/>
        </authorList>
    </citation>
    <scope>NUCLEOTIDE SEQUENCE [LARGE SCALE GENOMIC DNA]</scope>
    <source>
        <strain evidence="3">R1DC9</strain>
    </source>
</reference>
<protein>
    <submittedName>
        <fullName evidence="2">DUF4332 domain-containing protein</fullName>
    </submittedName>
</protein>
<evidence type="ECO:0000259" key="1">
    <source>
        <dbReference type="Pfam" id="PF14229"/>
    </source>
</evidence>
<dbReference type="EMBL" id="CP028923">
    <property type="protein sequence ID" value="QCK15066.1"/>
    <property type="molecule type" value="Genomic_DNA"/>
</dbReference>
<dbReference type="AlphaFoldDB" id="A0A4D7JSK1"/>
<dbReference type="RefSeq" id="WP_137090652.1">
    <property type="nucleotide sequence ID" value="NZ_CP028923.1"/>
</dbReference>
<evidence type="ECO:0000313" key="2">
    <source>
        <dbReference type="EMBL" id="QCK15066.1"/>
    </source>
</evidence>
<dbReference type="Pfam" id="PF14229">
    <property type="entry name" value="DUF4332"/>
    <property type="match status" value="1"/>
</dbReference>
<name>A0A4D7JSK1_9BACT</name>
<dbReference type="InterPro" id="IPR025567">
    <property type="entry name" value="DUF4332"/>
</dbReference>
<dbReference type="Proteomes" id="UP000298616">
    <property type="component" value="Chromosome"/>
</dbReference>
<proteinExistence type="predicted"/>
<feature type="domain" description="DUF4332" evidence="1">
    <location>
        <begin position="9"/>
        <end position="129"/>
    </location>
</feature>
<keyword evidence="3" id="KW-1185">Reference proteome</keyword>
<accession>A0A4D7JSK1</accession>
<sequence length="135" mass="14853">MATKITEIEGIGPSYAEKLQKADITTVEGLLEKCASRSGRKNVAEATGIDASHLLKWANLADLFRIKGVASEISELLEAAGVDTVKELRNRNPENLHNAIVEESKKKNHVRQIPSLSQVEKFVSQAKELDPVITY</sequence>
<dbReference type="Gene3D" id="1.10.150.20">
    <property type="entry name" value="5' to 3' exonuclease, C-terminal subdomain"/>
    <property type="match status" value="1"/>
</dbReference>
<organism evidence="2 3">
    <name type="scientific">Mangrovivirga cuniculi</name>
    <dbReference type="NCBI Taxonomy" id="2715131"/>
    <lineage>
        <taxon>Bacteria</taxon>
        <taxon>Pseudomonadati</taxon>
        <taxon>Bacteroidota</taxon>
        <taxon>Cytophagia</taxon>
        <taxon>Cytophagales</taxon>
        <taxon>Mangrovivirgaceae</taxon>
        <taxon>Mangrovivirga</taxon>
    </lineage>
</organism>